<evidence type="ECO:0000256" key="4">
    <source>
        <dbReference type="ARBA" id="ARBA00022553"/>
    </source>
</evidence>
<sequence length="180" mass="19685">DYESSDLESSSGSSDSESSSEDDSMDEGTALADADCDDELGFSVSAGGLRTRHELDPPPVPEIQVEIPENAPIVPLGLISSVIDNLVVVETYISDQPQYLDAGSLLVMEDRKPLGYVFETFGPVSRPFYSVRFNQNSDIDKERIVKGKRIFSIPNMAHYVLPGAIRDKGSDASNMYDEEV</sequence>
<comment type="function">
    <text evidence="7">Required for ribosome biogenesis. Part of a complex which catalyzes pseudouridylation of rRNA. This involves the isomerization of uridine such that the ribose is subsequently attached to C5, instead of the normal N1. Pseudouridine ("psi") residues may serve to stabilize the conformation of rRNAs.</text>
</comment>
<dbReference type="GO" id="GO:0003723">
    <property type="term" value="F:RNA binding"/>
    <property type="evidence" value="ECO:0007669"/>
    <property type="project" value="UniProtKB-KW"/>
</dbReference>
<protein>
    <recommendedName>
        <fullName evidence="7">H/ACA ribonucleoprotein complex subunit</fullName>
    </recommendedName>
</protein>
<evidence type="ECO:0000256" key="3">
    <source>
        <dbReference type="ARBA" id="ARBA00022552"/>
    </source>
</evidence>
<keyword evidence="4" id="KW-0597">Phosphoprotein</keyword>
<proteinExistence type="inferred from homology"/>
<dbReference type="OrthoDB" id="21550at2759"/>
<dbReference type="FunFam" id="2.40.10.230:FF:000002">
    <property type="entry name" value="H/ACA ribonucleoprotein complex non-core subunit NAF1"/>
    <property type="match status" value="1"/>
</dbReference>
<feature type="non-terminal residue" evidence="9">
    <location>
        <position position="180"/>
    </location>
</feature>
<evidence type="ECO:0000256" key="8">
    <source>
        <dbReference type="SAM" id="MobiDB-lite"/>
    </source>
</evidence>
<dbReference type="InterPro" id="IPR007504">
    <property type="entry name" value="H/ACA_rnp_Gar1/Naf1"/>
</dbReference>
<comment type="subcellular location">
    <subcellularLocation>
        <location evidence="7">Nucleus</location>
        <location evidence="7">Nucleolus</location>
    </subcellularLocation>
</comment>
<keyword evidence="5 7" id="KW-0694">RNA-binding</keyword>
<comment type="similarity">
    <text evidence="1">Belongs to the NAF1 family.</text>
</comment>
<evidence type="ECO:0000256" key="6">
    <source>
        <dbReference type="ARBA" id="ARBA00023242"/>
    </source>
</evidence>
<keyword evidence="2 7" id="KW-0690">Ribosome biogenesis</keyword>
<keyword evidence="6 7" id="KW-0539">Nucleus</keyword>
<dbReference type="InterPro" id="IPR040309">
    <property type="entry name" value="Naf1"/>
</dbReference>
<dbReference type="Proteomes" id="UP000193498">
    <property type="component" value="Unassembled WGS sequence"/>
</dbReference>
<dbReference type="Gene3D" id="2.40.10.230">
    <property type="entry name" value="Probable tRNA pseudouridine synthase domain"/>
    <property type="match status" value="1"/>
</dbReference>
<dbReference type="InterPro" id="IPR038664">
    <property type="entry name" value="Gar1/Naf1_Cbf5-bd_sf"/>
</dbReference>
<gene>
    <name evidence="9" type="ORF">K493DRAFT_189748</name>
</gene>
<dbReference type="STRING" id="1314790.A0A1Y1Y9K2"/>
<dbReference type="Pfam" id="PF04410">
    <property type="entry name" value="Gar1"/>
    <property type="match status" value="1"/>
</dbReference>
<dbReference type="SUPFAM" id="SSF50447">
    <property type="entry name" value="Translation proteins"/>
    <property type="match status" value="1"/>
</dbReference>
<feature type="region of interest" description="Disordered" evidence="8">
    <location>
        <begin position="1"/>
        <end position="38"/>
    </location>
</feature>
<keyword evidence="10" id="KW-1185">Reference proteome</keyword>
<dbReference type="AlphaFoldDB" id="A0A1Y1Y9K2"/>
<dbReference type="GO" id="GO:0006364">
    <property type="term" value="P:rRNA processing"/>
    <property type="evidence" value="ECO:0007669"/>
    <property type="project" value="UniProtKB-KW"/>
</dbReference>
<evidence type="ECO:0000256" key="5">
    <source>
        <dbReference type="ARBA" id="ARBA00022884"/>
    </source>
</evidence>
<evidence type="ECO:0000256" key="2">
    <source>
        <dbReference type="ARBA" id="ARBA00022517"/>
    </source>
</evidence>
<dbReference type="GO" id="GO:0005732">
    <property type="term" value="C:sno(s)RNA-containing ribonucleoprotein complex"/>
    <property type="evidence" value="ECO:0007669"/>
    <property type="project" value="InterPro"/>
</dbReference>
<dbReference type="PANTHER" id="PTHR31633:SF1">
    <property type="entry name" value="H_ACA RIBONUCLEOPROTEIN COMPLEX NON-CORE SUBUNIT NAF1"/>
    <property type="match status" value="1"/>
</dbReference>
<name>A0A1Y1Y9K2_9FUNG</name>
<comment type="similarity">
    <text evidence="7">Belongs to the GAR1 family.</text>
</comment>
<evidence type="ECO:0000313" key="10">
    <source>
        <dbReference type="Proteomes" id="UP000193498"/>
    </source>
</evidence>
<reference evidence="9 10" key="1">
    <citation type="submission" date="2016-07" db="EMBL/GenBank/DDBJ databases">
        <title>Pervasive Adenine N6-methylation of Active Genes in Fungi.</title>
        <authorList>
            <consortium name="DOE Joint Genome Institute"/>
            <person name="Mondo S.J."/>
            <person name="Dannebaum R.O."/>
            <person name="Kuo R.C."/>
            <person name="Labutti K."/>
            <person name="Haridas S."/>
            <person name="Kuo A."/>
            <person name="Salamov A."/>
            <person name="Ahrendt S.R."/>
            <person name="Lipzen A."/>
            <person name="Sullivan W."/>
            <person name="Andreopoulos W.B."/>
            <person name="Clum A."/>
            <person name="Lindquist E."/>
            <person name="Daum C."/>
            <person name="Ramamoorthy G.K."/>
            <person name="Gryganskyi A."/>
            <person name="Culley D."/>
            <person name="Magnuson J.K."/>
            <person name="James T.Y."/>
            <person name="O'Malley M.A."/>
            <person name="Stajich J.E."/>
            <person name="Spatafora J.W."/>
            <person name="Visel A."/>
            <person name="Grigoriev I.V."/>
        </authorList>
    </citation>
    <scope>NUCLEOTIDE SEQUENCE [LARGE SCALE GENOMIC DNA]</scope>
    <source>
        <strain evidence="9 10">CBS 931.73</strain>
    </source>
</reference>
<evidence type="ECO:0000313" key="9">
    <source>
        <dbReference type="EMBL" id="ORX94700.1"/>
    </source>
</evidence>
<evidence type="ECO:0000256" key="1">
    <source>
        <dbReference type="ARBA" id="ARBA00009801"/>
    </source>
</evidence>
<organism evidence="9 10">
    <name type="scientific">Basidiobolus meristosporus CBS 931.73</name>
    <dbReference type="NCBI Taxonomy" id="1314790"/>
    <lineage>
        <taxon>Eukaryota</taxon>
        <taxon>Fungi</taxon>
        <taxon>Fungi incertae sedis</taxon>
        <taxon>Zoopagomycota</taxon>
        <taxon>Entomophthoromycotina</taxon>
        <taxon>Basidiobolomycetes</taxon>
        <taxon>Basidiobolales</taxon>
        <taxon>Basidiobolaceae</taxon>
        <taxon>Basidiobolus</taxon>
    </lineage>
</organism>
<comment type="subunit">
    <text evidence="7">Component of the small nucleolar ribonucleoprotein particles containing H/ACA-type snoRNAs (H/ACA snoRNPs).</text>
</comment>
<dbReference type="InParanoid" id="A0A1Y1Y9K2"/>
<keyword evidence="7" id="KW-0687">Ribonucleoprotein</keyword>
<comment type="caution">
    <text evidence="9">The sequence shown here is derived from an EMBL/GenBank/DDBJ whole genome shotgun (WGS) entry which is preliminary data.</text>
</comment>
<dbReference type="GO" id="GO:0001522">
    <property type="term" value="P:pseudouridine synthesis"/>
    <property type="evidence" value="ECO:0007669"/>
    <property type="project" value="InterPro"/>
</dbReference>
<accession>A0A1Y1Y9K2</accession>
<feature type="non-terminal residue" evidence="9">
    <location>
        <position position="1"/>
    </location>
</feature>
<dbReference type="PANTHER" id="PTHR31633">
    <property type="entry name" value="H/ACA RIBONUCLEOPROTEIN COMPLEX NON-CORE SUBUNIT NAF1"/>
    <property type="match status" value="1"/>
</dbReference>
<dbReference type="GO" id="GO:0005730">
    <property type="term" value="C:nucleolus"/>
    <property type="evidence" value="ECO:0007669"/>
    <property type="project" value="UniProtKB-SubCell"/>
</dbReference>
<dbReference type="InterPro" id="IPR009000">
    <property type="entry name" value="Transl_B-barrel_sf"/>
</dbReference>
<evidence type="ECO:0000256" key="7">
    <source>
        <dbReference type="RuleBase" id="RU364004"/>
    </source>
</evidence>
<keyword evidence="3 7" id="KW-0698">rRNA processing</keyword>
<feature type="compositionally biased region" description="Low complexity" evidence="8">
    <location>
        <begin position="7"/>
        <end position="17"/>
    </location>
</feature>
<dbReference type="GO" id="GO:0000493">
    <property type="term" value="P:box H/ACA snoRNP assembly"/>
    <property type="evidence" value="ECO:0007669"/>
    <property type="project" value="InterPro"/>
</dbReference>
<dbReference type="EMBL" id="MCFE01000198">
    <property type="protein sequence ID" value="ORX94700.1"/>
    <property type="molecule type" value="Genomic_DNA"/>
</dbReference>